<evidence type="ECO:0000256" key="1">
    <source>
        <dbReference type="ARBA" id="ARBA00009431"/>
    </source>
</evidence>
<reference evidence="9" key="1">
    <citation type="journal article" date="2015" name="Nat. Genet.">
        <title>The genome and transcriptome of the zoonotic hookworm Ancylostoma ceylanicum identify infection-specific gene families.</title>
        <authorList>
            <person name="Schwarz E.M."/>
            <person name="Hu Y."/>
            <person name="Antoshechkin I."/>
            <person name="Miller M.M."/>
            <person name="Sternberg P.W."/>
            <person name="Aroian R.V."/>
        </authorList>
    </citation>
    <scope>NUCLEOTIDE SEQUENCE</scope>
    <source>
        <strain evidence="9">HY135</strain>
    </source>
</reference>
<dbReference type="PRINTS" id="PR00724">
    <property type="entry name" value="CRBOXYPTASEC"/>
</dbReference>
<dbReference type="STRING" id="53326.A0A016SFJ3"/>
<feature type="signal peptide" evidence="7">
    <location>
        <begin position="1"/>
        <end position="18"/>
    </location>
</feature>
<evidence type="ECO:0000256" key="6">
    <source>
        <dbReference type="ARBA" id="ARBA00023180"/>
    </source>
</evidence>
<dbReference type="Pfam" id="PF00450">
    <property type="entry name" value="Peptidase_S10"/>
    <property type="match status" value="1"/>
</dbReference>
<dbReference type="InterPro" id="IPR001563">
    <property type="entry name" value="Peptidase_S10"/>
</dbReference>
<protein>
    <recommendedName>
        <fullName evidence="7">Carboxypeptidase</fullName>
        <ecNumber evidence="7">3.4.16.-</ecNumber>
    </recommendedName>
</protein>
<dbReference type="OrthoDB" id="443318at2759"/>
<keyword evidence="5 7" id="KW-0378">Hydrolase</keyword>
<name>A0A016SFJ3_9BILA</name>
<dbReference type="GO" id="GO:0004185">
    <property type="term" value="F:serine-type carboxypeptidase activity"/>
    <property type="evidence" value="ECO:0007669"/>
    <property type="project" value="UniProtKB-UniRule"/>
</dbReference>
<dbReference type="PANTHER" id="PTHR11802">
    <property type="entry name" value="SERINE PROTEASE FAMILY S10 SERINE CARBOXYPEPTIDASE"/>
    <property type="match status" value="1"/>
</dbReference>
<evidence type="ECO:0000256" key="2">
    <source>
        <dbReference type="ARBA" id="ARBA00022645"/>
    </source>
</evidence>
<dbReference type="SUPFAM" id="SSF53474">
    <property type="entry name" value="alpha/beta-Hydrolases"/>
    <property type="match status" value="1"/>
</dbReference>
<accession>A0A016SFJ3</accession>
<dbReference type="PROSITE" id="PS00131">
    <property type="entry name" value="CARBOXYPEPT_SER_SER"/>
    <property type="match status" value="1"/>
</dbReference>
<evidence type="ECO:0000256" key="3">
    <source>
        <dbReference type="ARBA" id="ARBA00022670"/>
    </source>
</evidence>
<comment type="caution">
    <text evidence="8">The sequence shown here is derived from an EMBL/GenBank/DDBJ whole genome shotgun (WGS) entry which is preliminary data.</text>
</comment>
<keyword evidence="6" id="KW-0325">Glycoprotein</keyword>
<feature type="chain" id="PRO_5006511571" description="Carboxypeptidase" evidence="7">
    <location>
        <begin position="19"/>
        <end position="230"/>
    </location>
</feature>
<organism evidence="8 9">
    <name type="scientific">Ancylostoma ceylanicum</name>
    <dbReference type="NCBI Taxonomy" id="53326"/>
    <lineage>
        <taxon>Eukaryota</taxon>
        <taxon>Metazoa</taxon>
        <taxon>Ecdysozoa</taxon>
        <taxon>Nematoda</taxon>
        <taxon>Chromadorea</taxon>
        <taxon>Rhabditida</taxon>
        <taxon>Rhabditina</taxon>
        <taxon>Rhabditomorpha</taxon>
        <taxon>Strongyloidea</taxon>
        <taxon>Ancylostomatidae</taxon>
        <taxon>Ancylostomatinae</taxon>
        <taxon>Ancylostoma</taxon>
    </lineage>
</organism>
<gene>
    <name evidence="8" type="primary">Acey_s0231.g3005</name>
    <name evidence="8" type="ORF">Y032_0231g3005</name>
</gene>
<evidence type="ECO:0000256" key="4">
    <source>
        <dbReference type="ARBA" id="ARBA00022729"/>
    </source>
</evidence>
<evidence type="ECO:0000256" key="5">
    <source>
        <dbReference type="ARBA" id="ARBA00022801"/>
    </source>
</evidence>
<evidence type="ECO:0000256" key="7">
    <source>
        <dbReference type="RuleBase" id="RU361156"/>
    </source>
</evidence>
<keyword evidence="4 7" id="KW-0732">Signal</keyword>
<comment type="similarity">
    <text evidence="1 7">Belongs to the peptidase S10 family.</text>
</comment>
<dbReference type="Gene3D" id="3.40.50.1820">
    <property type="entry name" value="alpha/beta hydrolase"/>
    <property type="match status" value="1"/>
</dbReference>
<proteinExistence type="inferred from homology"/>
<sequence>MFTSIWLLPFTAAVLTAAAPQEDLVTNLPLLNFTPKFKSYSGYLRASNNDNFHYWLTESQNDPSTDPLILWLNGGPGCSSLTGLFEELGPFKVRDYGATVYSNDYSWNLFANVLFVESPSGVGFSFNTIGNLTTSDDDVAQHNYQAFVSMDFLKKFPEYQGRTTFIAGESYAGVYLPTLALKMLNDSANFPSFKGMAIGNGALNLLHNYDTMVPLYYYHGLIRDEHVLEV</sequence>
<dbReference type="EMBL" id="JARK01001567">
    <property type="protein sequence ID" value="EYB89488.1"/>
    <property type="molecule type" value="Genomic_DNA"/>
</dbReference>
<keyword evidence="2 7" id="KW-0121">Carboxypeptidase</keyword>
<dbReference type="InterPro" id="IPR029058">
    <property type="entry name" value="AB_hydrolase_fold"/>
</dbReference>
<dbReference type="Proteomes" id="UP000024635">
    <property type="component" value="Unassembled WGS sequence"/>
</dbReference>
<evidence type="ECO:0000313" key="9">
    <source>
        <dbReference type="Proteomes" id="UP000024635"/>
    </source>
</evidence>
<keyword evidence="3 7" id="KW-0645">Protease</keyword>
<evidence type="ECO:0000313" key="8">
    <source>
        <dbReference type="EMBL" id="EYB89488.1"/>
    </source>
</evidence>
<dbReference type="GO" id="GO:0006508">
    <property type="term" value="P:proteolysis"/>
    <property type="evidence" value="ECO:0007669"/>
    <property type="project" value="UniProtKB-KW"/>
</dbReference>
<dbReference type="PANTHER" id="PTHR11802:SF113">
    <property type="entry name" value="SERINE CARBOXYPEPTIDASE CTSA-4.1"/>
    <property type="match status" value="1"/>
</dbReference>
<dbReference type="AlphaFoldDB" id="A0A016SFJ3"/>
<dbReference type="EC" id="3.4.16.-" evidence="7"/>
<dbReference type="InterPro" id="IPR018202">
    <property type="entry name" value="Ser_caboxypep_ser_AS"/>
</dbReference>
<keyword evidence="9" id="KW-1185">Reference proteome</keyword>